<dbReference type="GO" id="GO:0005525">
    <property type="term" value="F:GTP binding"/>
    <property type="evidence" value="ECO:0007669"/>
    <property type="project" value="UniProtKB-KW"/>
</dbReference>
<dbReference type="SUPFAM" id="SSF50447">
    <property type="entry name" value="Translation proteins"/>
    <property type="match status" value="1"/>
</dbReference>
<feature type="domain" description="Translation elongation factor EFG/EF2" evidence="3">
    <location>
        <begin position="183"/>
        <end position="257"/>
    </location>
</feature>
<dbReference type="InterPro" id="IPR014721">
    <property type="entry name" value="Ribsml_uS5_D2-typ_fold_subgr"/>
</dbReference>
<evidence type="ECO:0000313" key="4">
    <source>
        <dbReference type="EMBL" id="GAG16337.1"/>
    </source>
</evidence>
<dbReference type="Pfam" id="PF03764">
    <property type="entry name" value="EFG_IV"/>
    <property type="match status" value="1"/>
</dbReference>
<name>X0VZ14_9ZZZZ</name>
<dbReference type="PANTHER" id="PTHR43261">
    <property type="entry name" value="TRANSLATION ELONGATION FACTOR G-RELATED"/>
    <property type="match status" value="1"/>
</dbReference>
<organism evidence="4">
    <name type="scientific">marine sediment metagenome</name>
    <dbReference type="NCBI Taxonomy" id="412755"/>
    <lineage>
        <taxon>unclassified sequences</taxon>
        <taxon>metagenomes</taxon>
        <taxon>ecological metagenomes</taxon>
    </lineage>
</organism>
<protein>
    <recommendedName>
        <fullName evidence="3">Translation elongation factor EFG/EF2 domain-containing protein</fullName>
    </recommendedName>
</protein>
<comment type="caution">
    <text evidence="4">The sequence shown here is derived from an EMBL/GenBank/DDBJ whole genome shotgun (WGS) entry which is preliminary data.</text>
</comment>
<dbReference type="AlphaFoldDB" id="X0VZ14"/>
<dbReference type="SUPFAM" id="SSF54980">
    <property type="entry name" value="EF-G C-terminal domain-like"/>
    <property type="match status" value="1"/>
</dbReference>
<keyword evidence="2" id="KW-0342">GTP-binding</keyword>
<gene>
    <name evidence="4" type="ORF">S01H1_56165</name>
</gene>
<dbReference type="Gene3D" id="3.30.70.870">
    <property type="entry name" value="Elongation Factor G (Translational Gtpase), domain 3"/>
    <property type="match status" value="1"/>
</dbReference>
<dbReference type="PANTHER" id="PTHR43261:SF7">
    <property type="entry name" value="ELONGATION FACTOR G-LIKE PROTEIN"/>
    <property type="match status" value="1"/>
</dbReference>
<sequence>TRQRLKIDDSAGPVAQVLKTIHTTHGGKMSVSRILSGSIEEGTELENAAGDNGKVSGIYSLMGQKATKRGVAKVGETVALGKVEAASTGDTLGAKGAKVTAIAAPAPPQPVLQKVIMPRERKDEVKLSASLARMVEEDPSLVVTHRQDTGETLIGGQGEMHLRVAVERLAGKYALAVDTAAASVPYRETIRAAVSKRGRHKKQSGGHGQFGDVVLDIKPLPRGEGFVFAQTISGGVVPKQYFSAIEAGVREALASGP</sequence>
<feature type="non-terminal residue" evidence="4">
    <location>
        <position position="1"/>
    </location>
</feature>
<dbReference type="Pfam" id="PF14492">
    <property type="entry name" value="EFG_III"/>
    <property type="match status" value="1"/>
</dbReference>
<dbReference type="InterPro" id="IPR035647">
    <property type="entry name" value="EFG_III/V"/>
</dbReference>
<reference evidence="4" key="1">
    <citation type="journal article" date="2014" name="Front. Microbiol.">
        <title>High frequency of phylogenetically diverse reductive dehalogenase-homologous genes in deep subseafloor sedimentary metagenomes.</title>
        <authorList>
            <person name="Kawai M."/>
            <person name="Futagami T."/>
            <person name="Toyoda A."/>
            <person name="Takaki Y."/>
            <person name="Nishi S."/>
            <person name="Hori S."/>
            <person name="Arai W."/>
            <person name="Tsubouchi T."/>
            <person name="Morono Y."/>
            <person name="Uchiyama I."/>
            <person name="Ito T."/>
            <person name="Fujiyama A."/>
            <person name="Inagaki F."/>
            <person name="Takami H."/>
        </authorList>
    </citation>
    <scope>NUCLEOTIDE SEQUENCE</scope>
    <source>
        <strain evidence="4">Expedition CK06-06</strain>
    </source>
</reference>
<accession>X0VZ14</accession>
<dbReference type="EMBL" id="BARS01036554">
    <property type="protein sequence ID" value="GAG16337.1"/>
    <property type="molecule type" value="Genomic_DNA"/>
</dbReference>
<keyword evidence="1" id="KW-0547">Nucleotide-binding</keyword>
<dbReference type="SMART" id="SM00889">
    <property type="entry name" value="EFG_IV"/>
    <property type="match status" value="1"/>
</dbReference>
<dbReference type="SUPFAM" id="SSF54211">
    <property type="entry name" value="Ribosomal protein S5 domain 2-like"/>
    <property type="match status" value="1"/>
</dbReference>
<dbReference type="InterPro" id="IPR020568">
    <property type="entry name" value="Ribosomal_Su5_D2-typ_SF"/>
</dbReference>
<evidence type="ECO:0000256" key="2">
    <source>
        <dbReference type="ARBA" id="ARBA00023134"/>
    </source>
</evidence>
<dbReference type="InterPro" id="IPR005517">
    <property type="entry name" value="Transl_elong_EFG/EF2_IV"/>
</dbReference>
<dbReference type="InterPro" id="IPR009000">
    <property type="entry name" value="Transl_B-barrel_sf"/>
</dbReference>
<feature type="non-terminal residue" evidence="4">
    <location>
        <position position="257"/>
    </location>
</feature>
<dbReference type="GO" id="GO:0032790">
    <property type="term" value="P:ribosome disassembly"/>
    <property type="evidence" value="ECO:0007669"/>
    <property type="project" value="TreeGrafter"/>
</dbReference>
<evidence type="ECO:0000259" key="3">
    <source>
        <dbReference type="SMART" id="SM00889"/>
    </source>
</evidence>
<proteinExistence type="predicted"/>
<dbReference type="Gene3D" id="3.30.230.10">
    <property type="match status" value="1"/>
</dbReference>
<dbReference type="Gene3D" id="2.40.30.10">
    <property type="entry name" value="Translation factors"/>
    <property type="match status" value="1"/>
</dbReference>
<evidence type="ECO:0000256" key="1">
    <source>
        <dbReference type="ARBA" id="ARBA00022741"/>
    </source>
</evidence>
<dbReference type="InterPro" id="IPR041095">
    <property type="entry name" value="EFG_II"/>
</dbReference>